<dbReference type="PROSITE" id="PS00615">
    <property type="entry name" value="C_TYPE_LECTIN_1"/>
    <property type="match status" value="1"/>
</dbReference>
<dbReference type="InterPro" id="IPR001304">
    <property type="entry name" value="C-type_lectin-like"/>
</dbReference>
<dbReference type="EMBL" id="JAYKXH010000017">
    <property type="protein sequence ID" value="KAK7139489.1"/>
    <property type="molecule type" value="Genomic_DNA"/>
</dbReference>
<protein>
    <recommendedName>
        <fullName evidence="4">C-type lectin domain-containing protein</fullName>
    </recommendedName>
</protein>
<evidence type="ECO:0000259" key="4">
    <source>
        <dbReference type="PROSITE" id="PS50041"/>
    </source>
</evidence>
<keyword evidence="2" id="KW-0430">Lectin</keyword>
<dbReference type="GO" id="GO:0030246">
    <property type="term" value="F:carbohydrate binding"/>
    <property type="evidence" value="ECO:0007669"/>
    <property type="project" value="UniProtKB-KW"/>
</dbReference>
<dbReference type="PANTHER" id="PTHR45710:SF26">
    <property type="entry name" value="RH26557P"/>
    <property type="match status" value="1"/>
</dbReference>
<evidence type="ECO:0000313" key="5">
    <source>
        <dbReference type="EMBL" id="KAK7139489.1"/>
    </source>
</evidence>
<dbReference type="Gene3D" id="3.10.100.10">
    <property type="entry name" value="Mannose-Binding Protein A, subunit A"/>
    <property type="match status" value="1"/>
</dbReference>
<sequence>MGNQVTSSKRTKVLLIVLGVSLALALGGLCVLGIMLSSASDSKRELLDKYQRVKNCLSSCTEFLSPSCKPCEEGWTPLHGKCYFFSSVKQTWFESRDSCVASEAHLVTINNTEVQDFLASKINETHWIGLNDLESEGHWVWMDKQTLRETQFWFKKASGEAEPDNWSGDDASGEDCACLGYEDEPLNYWFDASCKYKKKYICEKTFSSTFTENN</sequence>
<dbReference type="InterPro" id="IPR018378">
    <property type="entry name" value="C-type_lectin_CS"/>
</dbReference>
<feature type="domain" description="C-type lectin" evidence="4">
    <location>
        <begin position="78"/>
        <end position="203"/>
    </location>
</feature>
<keyword evidence="3" id="KW-1015">Disulfide bond</keyword>
<name>A0AAN9CPF2_9TELE</name>
<evidence type="ECO:0000256" key="1">
    <source>
        <dbReference type="ARBA" id="ARBA00004401"/>
    </source>
</evidence>
<dbReference type="InterPro" id="IPR050828">
    <property type="entry name" value="C-type_lectin/matrix_domain"/>
</dbReference>
<evidence type="ECO:0000256" key="2">
    <source>
        <dbReference type="ARBA" id="ARBA00022734"/>
    </source>
</evidence>
<dbReference type="Pfam" id="PF00059">
    <property type="entry name" value="Lectin_C"/>
    <property type="match status" value="1"/>
</dbReference>
<accession>A0AAN9CPF2</accession>
<organism evidence="5 6">
    <name type="scientific">Phoxinus phoxinus</name>
    <name type="common">Eurasian minnow</name>
    <dbReference type="NCBI Taxonomy" id="58324"/>
    <lineage>
        <taxon>Eukaryota</taxon>
        <taxon>Metazoa</taxon>
        <taxon>Chordata</taxon>
        <taxon>Craniata</taxon>
        <taxon>Vertebrata</taxon>
        <taxon>Euteleostomi</taxon>
        <taxon>Actinopterygii</taxon>
        <taxon>Neopterygii</taxon>
        <taxon>Teleostei</taxon>
        <taxon>Ostariophysi</taxon>
        <taxon>Cypriniformes</taxon>
        <taxon>Leuciscidae</taxon>
        <taxon>Phoxininae</taxon>
        <taxon>Phoxinus</taxon>
    </lineage>
</organism>
<dbReference type="GO" id="GO:0005886">
    <property type="term" value="C:plasma membrane"/>
    <property type="evidence" value="ECO:0007669"/>
    <property type="project" value="UniProtKB-SubCell"/>
</dbReference>
<evidence type="ECO:0000256" key="3">
    <source>
        <dbReference type="ARBA" id="ARBA00023157"/>
    </source>
</evidence>
<dbReference type="AlphaFoldDB" id="A0AAN9CPF2"/>
<dbReference type="SMART" id="SM00034">
    <property type="entry name" value="CLECT"/>
    <property type="match status" value="1"/>
</dbReference>
<dbReference type="InterPro" id="IPR016187">
    <property type="entry name" value="CTDL_fold"/>
</dbReference>
<evidence type="ECO:0000313" key="6">
    <source>
        <dbReference type="Proteomes" id="UP001364617"/>
    </source>
</evidence>
<keyword evidence="6" id="KW-1185">Reference proteome</keyword>
<dbReference type="SUPFAM" id="SSF56436">
    <property type="entry name" value="C-type lectin-like"/>
    <property type="match status" value="1"/>
</dbReference>
<dbReference type="PANTHER" id="PTHR45710">
    <property type="entry name" value="C-TYPE LECTIN DOMAIN-CONTAINING PROTEIN 180"/>
    <property type="match status" value="1"/>
</dbReference>
<proteinExistence type="predicted"/>
<dbReference type="InterPro" id="IPR016186">
    <property type="entry name" value="C-type_lectin-like/link_sf"/>
</dbReference>
<dbReference type="PROSITE" id="PS50041">
    <property type="entry name" value="C_TYPE_LECTIN_2"/>
    <property type="match status" value="1"/>
</dbReference>
<dbReference type="InterPro" id="IPR033989">
    <property type="entry name" value="CD209-like_CTLD"/>
</dbReference>
<reference evidence="5 6" key="1">
    <citation type="submission" date="2024-02" db="EMBL/GenBank/DDBJ databases">
        <title>Chromosome-level genome assembly of the Eurasian Minnow (Phoxinus phoxinus).</title>
        <authorList>
            <person name="Oriowo T.O."/>
            <person name="Martin S."/>
            <person name="Stange M."/>
            <person name="Chrysostomakis Y."/>
            <person name="Brown T."/>
            <person name="Winkler S."/>
            <person name="Kukowka S."/>
            <person name="Myers E.W."/>
            <person name="Bohne A."/>
        </authorList>
    </citation>
    <scope>NUCLEOTIDE SEQUENCE [LARGE SCALE GENOMIC DNA]</scope>
    <source>
        <strain evidence="5">ZFMK-TIS-60720</strain>
        <tissue evidence="5">Whole Organism</tissue>
    </source>
</reference>
<comment type="subcellular location">
    <subcellularLocation>
        <location evidence="1">Cell membrane</location>
        <topology evidence="1">Single-pass type II membrane protein</topology>
    </subcellularLocation>
</comment>
<dbReference type="CDD" id="cd03590">
    <property type="entry name" value="CLECT_DC-SIGN_like"/>
    <property type="match status" value="1"/>
</dbReference>
<comment type="caution">
    <text evidence="5">The sequence shown here is derived from an EMBL/GenBank/DDBJ whole genome shotgun (WGS) entry which is preliminary data.</text>
</comment>
<dbReference type="Proteomes" id="UP001364617">
    <property type="component" value="Unassembled WGS sequence"/>
</dbReference>
<gene>
    <name evidence="5" type="ORF">R3I93_016583</name>
</gene>